<sequence>MSCDDLEVEMAVTPKLNELDSALQELGMLSSCSNSRQEYLREIQNRPILSINTRYVSNVSIGFRVRPVTPRIRFKPYNFTKREERHRTRSENNDNSSESVSIVKTVLDDTMNITFEEISQLKKAKSLESIVLESGGEFKTPEVEIVSDCIEKLKVNE</sequence>
<evidence type="ECO:0000313" key="2">
    <source>
        <dbReference type="RefSeq" id="XP_017780153.1"/>
    </source>
</evidence>
<proteinExistence type="predicted"/>
<evidence type="ECO:0000313" key="1">
    <source>
        <dbReference type="Proteomes" id="UP000695000"/>
    </source>
</evidence>
<gene>
    <name evidence="2" type="primary">LOC108565262</name>
</gene>
<organism evidence="1 2">
    <name type="scientific">Nicrophorus vespilloides</name>
    <name type="common">Boreal carrion beetle</name>
    <dbReference type="NCBI Taxonomy" id="110193"/>
    <lineage>
        <taxon>Eukaryota</taxon>
        <taxon>Metazoa</taxon>
        <taxon>Ecdysozoa</taxon>
        <taxon>Arthropoda</taxon>
        <taxon>Hexapoda</taxon>
        <taxon>Insecta</taxon>
        <taxon>Pterygota</taxon>
        <taxon>Neoptera</taxon>
        <taxon>Endopterygota</taxon>
        <taxon>Coleoptera</taxon>
        <taxon>Polyphaga</taxon>
        <taxon>Staphyliniformia</taxon>
        <taxon>Silphidae</taxon>
        <taxon>Nicrophorinae</taxon>
        <taxon>Nicrophorus</taxon>
    </lineage>
</organism>
<protein>
    <submittedName>
        <fullName evidence="2">Uncharacterized protein LOC108565262</fullName>
    </submittedName>
</protein>
<dbReference type="GeneID" id="108565262"/>
<name>A0ABM1N003_NICVS</name>
<dbReference type="Proteomes" id="UP000695000">
    <property type="component" value="Unplaced"/>
</dbReference>
<reference evidence="2" key="1">
    <citation type="submission" date="2025-08" db="UniProtKB">
        <authorList>
            <consortium name="RefSeq"/>
        </authorList>
    </citation>
    <scope>IDENTIFICATION</scope>
    <source>
        <tissue evidence="2">Whole Larva</tissue>
    </source>
</reference>
<keyword evidence="1" id="KW-1185">Reference proteome</keyword>
<dbReference type="RefSeq" id="XP_017780153.1">
    <property type="nucleotide sequence ID" value="XM_017924664.1"/>
</dbReference>
<accession>A0ABM1N003</accession>